<dbReference type="Gene3D" id="2.60.120.200">
    <property type="match status" value="1"/>
</dbReference>
<dbReference type="PROSITE" id="PS50025">
    <property type="entry name" value="LAM_G_DOMAIN"/>
    <property type="match status" value="1"/>
</dbReference>
<comment type="caution">
    <text evidence="1">Lacks conserved residue(s) required for the propagation of feature annotation.</text>
</comment>
<dbReference type="AlphaFoldDB" id="A0A0B1SHR2"/>
<evidence type="ECO:0000259" key="2">
    <source>
        <dbReference type="PROSITE" id="PS50025"/>
    </source>
</evidence>
<sequence length="222" mass="24551">LFSSSSSVAGFGNDQWTRVAFFEAYGEISLVADKSICVLQKLSGHNNMSIAEIYSIPVLATGSAIFVGGTYYEKKKSGLYLPSFEHRFFENTREKVPSLRGCLKDVFVDGKSVDLANVHAKQMEETLIDSDDDSAFAIQVGCVDCSPSCPPGVRCRPTEPRQLTFECDCSDIEEFWLRECRSTERLRPNPLVPLSTYHLDTATPVLPLLPTKAALSKVRLGK</sequence>
<name>A0A0B1SHR2_OESDE</name>
<dbReference type="InterPro" id="IPR013320">
    <property type="entry name" value="ConA-like_dom_sf"/>
</dbReference>
<proteinExistence type="predicted"/>
<dbReference type="Proteomes" id="UP000053660">
    <property type="component" value="Unassembled WGS sequence"/>
</dbReference>
<dbReference type="SUPFAM" id="SSF49899">
    <property type="entry name" value="Concanavalin A-like lectins/glucanases"/>
    <property type="match status" value="1"/>
</dbReference>
<accession>A0A0B1SHR2</accession>
<organism evidence="3 4">
    <name type="scientific">Oesophagostomum dentatum</name>
    <name type="common">Nodular worm</name>
    <dbReference type="NCBI Taxonomy" id="61180"/>
    <lineage>
        <taxon>Eukaryota</taxon>
        <taxon>Metazoa</taxon>
        <taxon>Ecdysozoa</taxon>
        <taxon>Nematoda</taxon>
        <taxon>Chromadorea</taxon>
        <taxon>Rhabditida</taxon>
        <taxon>Rhabditina</taxon>
        <taxon>Rhabditomorpha</taxon>
        <taxon>Strongyloidea</taxon>
        <taxon>Strongylidae</taxon>
        <taxon>Oesophagostomum</taxon>
    </lineage>
</organism>
<feature type="non-terminal residue" evidence="3">
    <location>
        <position position="1"/>
    </location>
</feature>
<reference evidence="3 4" key="1">
    <citation type="submission" date="2014-03" db="EMBL/GenBank/DDBJ databases">
        <title>Draft genome of the hookworm Oesophagostomum dentatum.</title>
        <authorList>
            <person name="Mitreva M."/>
        </authorList>
    </citation>
    <scope>NUCLEOTIDE SEQUENCE [LARGE SCALE GENOMIC DNA]</scope>
    <source>
        <strain evidence="3 4">OD-Hann</strain>
    </source>
</reference>
<dbReference type="InterPro" id="IPR001791">
    <property type="entry name" value="Laminin_G"/>
</dbReference>
<evidence type="ECO:0000313" key="3">
    <source>
        <dbReference type="EMBL" id="KHJ84464.1"/>
    </source>
</evidence>
<keyword evidence="4" id="KW-1185">Reference proteome</keyword>
<protein>
    <recommendedName>
        <fullName evidence="2">Laminin G domain-containing protein</fullName>
    </recommendedName>
</protein>
<feature type="domain" description="Laminin G" evidence="2">
    <location>
        <begin position="1"/>
        <end position="142"/>
    </location>
</feature>
<dbReference type="OrthoDB" id="5842451at2759"/>
<evidence type="ECO:0000313" key="4">
    <source>
        <dbReference type="Proteomes" id="UP000053660"/>
    </source>
</evidence>
<gene>
    <name evidence="3" type="ORF">OESDEN_15822</name>
</gene>
<evidence type="ECO:0000256" key="1">
    <source>
        <dbReference type="PROSITE-ProRule" id="PRU00122"/>
    </source>
</evidence>
<dbReference type="EMBL" id="KN568392">
    <property type="protein sequence ID" value="KHJ84464.1"/>
    <property type="molecule type" value="Genomic_DNA"/>
</dbReference>